<feature type="domain" description="Pvc16 N-terminal" evidence="2">
    <location>
        <begin position="9"/>
        <end position="192"/>
    </location>
</feature>
<keyword evidence="4" id="KW-1185">Reference proteome</keyword>
<feature type="region of interest" description="Disordered" evidence="1">
    <location>
        <begin position="296"/>
        <end position="316"/>
    </location>
</feature>
<dbReference type="RefSeq" id="WP_148742594.1">
    <property type="nucleotide sequence ID" value="NZ_VSTH01000098.1"/>
</dbReference>
<evidence type="ECO:0000313" key="3">
    <source>
        <dbReference type="EMBL" id="TYO63531.1"/>
    </source>
</evidence>
<dbReference type="AlphaFoldDB" id="A0A5S4YGJ5"/>
<sequence>MSNPAAIAAVTATIRNLLTTGVTADPDLVDTTVTMQAPHLARTNGNSANQINIFLYNVRPSGSWLNMPSPVTVRPGEFGVPVLGLNLYYLITVFGRDNDAQRPFSHQLLGRAMSTLHDHPLLGADEIKAALADNDLWNQAERVRFTLQPLSVDEIGKMWPGFQTHYQLSVAYEAAVVLIDSARPIVTPLPVLTRGRSDSGISALANVLSQFPTIDSVEPPDKQPMALPGNAIKLGGRNLSGDRVTVKFASPRLPAPIEVPADGASSDSEVIVKIPDDSANFPAGLYTIAAVVRKRSEPDQSGNEMPPSVHTSNETPLSVAPRITSNLPVEAQIAQGTATISLNCAPEVRPEQRVSLLLGSTEISAAPRTAQTGQLAFAVTDAVAGEFWIRLRVDGVDSQLVDYSKSPPTFMDKQKAKIT</sequence>
<comment type="caution">
    <text evidence="3">The sequence shown here is derived from an EMBL/GenBank/DDBJ whole genome shotgun (WGS) entry which is preliminary data.</text>
</comment>
<feature type="compositionally biased region" description="Polar residues" evidence="1">
    <location>
        <begin position="299"/>
        <end position="316"/>
    </location>
</feature>
<dbReference type="Pfam" id="PF14065">
    <property type="entry name" value="Pvc16_N"/>
    <property type="match status" value="1"/>
</dbReference>
<protein>
    <submittedName>
        <fullName evidence="3">DUF4255 domain-containing protein</fullName>
    </submittedName>
</protein>
<reference evidence="3 4" key="1">
    <citation type="submission" date="2019-08" db="EMBL/GenBank/DDBJ databases">
        <title>Bradyrhizobium hipponensis sp. nov., a rhizobium isolated from a Lupinus angustifolius root nodule in Tunisia.</title>
        <authorList>
            <person name="Off K."/>
            <person name="Rejili M."/>
            <person name="Mars M."/>
            <person name="Brachmann A."/>
            <person name="Marin M."/>
        </authorList>
    </citation>
    <scope>NUCLEOTIDE SEQUENCE [LARGE SCALE GENOMIC DNA]</scope>
    <source>
        <strain evidence="4">aSej3</strain>
    </source>
</reference>
<evidence type="ECO:0000313" key="4">
    <source>
        <dbReference type="Proteomes" id="UP000324797"/>
    </source>
</evidence>
<gene>
    <name evidence="3" type="ORF">FXV83_26870</name>
</gene>
<evidence type="ECO:0000259" key="2">
    <source>
        <dbReference type="Pfam" id="PF14065"/>
    </source>
</evidence>
<dbReference type="EMBL" id="VSTH01000098">
    <property type="protein sequence ID" value="TYO63531.1"/>
    <property type="molecule type" value="Genomic_DNA"/>
</dbReference>
<name>A0A5S4YGJ5_9BRAD</name>
<dbReference type="InterPro" id="IPR025351">
    <property type="entry name" value="Pvc16_N"/>
</dbReference>
<organism evidence="3 4">
    <name type="scientific">Bradyrhizobium hipponense</name>
    <dbReference type="NCBI Taxonomy" id="2605638"/>
    <lineage>
        <taxon>Bacteria</taxon>
        <taxon>Pseudomonadati</taxon>
        <taxon>Pseudomonadota</taxon>
        <taxon>Alphaproteobacteria</taxon>
        <taxon>Hyphomicrobiales</taxon>
        <taxon>Nitrobacteraceae</taxon>
        <taxon>Bradyrhizobium</taxon>
    </lineage>
</organism>
<accession>A0A5S4YGJ5</accession>
<dbReference type="Proteomes" id="UP000324797">
    <property type="component" value="Unassembled WGS sequence"/>
</dbReference>
<proteinExistence type="predicted"/>
<evidence type="ECO:0000256" key="1">
    <source>
        <dbReference type="SAM" id="MobiDB-lite"/>
    </source>
</evidence>